<dbReference type="GO" id="GO:0004672">
    <property type="term" value="F:protein kinase activity"/>
    <property type="evidence" value="ECO:0007669"/>
    <property type="project" value="InterPro"/>
</dbReference>
<organism evidence="2 3">
    <name type="scientific">Colocasia esculenta</name>
    <name type="common">Wild taro</name>
    <name type="synonym">Arum esculentum</name>
    <dbReference type="NCBI Taxonomy" id="4460"/>
    <lineage>
        <taxon>Eukaryota</taxon>
        <taxon>Viridiplantae</taxon>
        <taxon>Streptophyta</taxon>
        <taxon>Embryophyta</taxon>
        <taxon>Tracheophyta</taxon>
        <taxon>Spermatophyta</taxon>
        <taxon>Magnoliopsida</taxon>
        <taxon>Liliopsida</taxon>
        <taxon>Araceae</taxon>
        <taxon>Aroideae</taxon>
        <taxon>Colocasieae</taxon>
        <taxon>Colocasia</taxon>
    </lineage>
</organism>
<dbReference type="PROSITE" id="PS50011">
    <property type="entry name" value="PROTEIN_KINASE_DOM"/>
    <property type="match status" value="1"/>
</dbReference>
<dbReference type="GO" id="GO:0005524">
    <property type="term" value="F:ATP binding"/>
    <property type="evidence" value="ECO:0007669"/>
    <property type="project" value="InterPro"/>
</dbReference>
<reference evidence="2" key="1">
    <citation type="submission" date="2017-07" db="EMBL/GenBank/DDBJ databases">
        <title>Taro Niue Genome Assembly and Annotation.</title>
        <authorList>
            <person name="Atibalentja N."/>
            <person name="Keating K."/>
            <person name="Fields C.J."/>
        </authorList>
    </citation>
    <scope>NUCLEOTIDE SEQUENCE</scope>
    <source>
        <strain evidence="2">Niue_2</strain>
        <tissue evidence="2">Leaf</tissue>
    </source>
</reference>
<dbReference type="InterPro" id="IPR001245">
    <property type="entry name" value="Ser-Thr/Tyr_kinase_cat_dom"/>
</dbReference>
<dbReference type="Pfam" id="PF07714">
    <property type="entry name" value="PK_Tyr_Ser-Thr"/>
    <property type="match status" value="1"/>
</dbReference>
<dbReference type="PANTHER" id="PTHR48006">
    <property type="entry name" value="LEUCINE-RICH REPEAT-CONTAINING PROTEIN DDB_G0281931-RELATED"/>
    <property type="match status" value="1"/>
</dbReference>
<protein>
    <recommendedName>
        <fullName evidence="1">Protein kinase domain-containing protein</fullName>
    </recommendedName>
</protein>
<feature type="non-terminal residue" evidence="2">
    <location>
        <position position="1"/>
    </location>
</feature>
<dbReference type="InterPro" id="IPR000719">
    <property type="entry name" value="Prot_kinase_dom"/>
</dbReference>
<dbReference type="SUPFAM" id="SSF56112">
    <property type="entry name" value="Protein kinase-like (PK-like)"/>
    <property type="match status" value="1"/>
</dbReference>
<accession>A0A843XN10</accession>
<dbReference type="OrthoDB" id="676979at2759"/>
<name>A0A843XN10_COLES</name>
<sequence>LDHPSQGHGRVTPPTGVPQRHAVVYKGRLENASYVAIKCLGLFRKYPVRNLSLRLDLLSKLRHPHLVCLLGHCIDSEPDGSSVNRVFLIYEYISQGNLHGHLSETSLEKILKWSDRLAILIGIAKSVHFLHTGIIPGFFNNRLKAHNILLDEHYIAKVSDYGLSIITEEMDKHEVKADGAKSSHAVQGKSPAVEITNMEDDVYSFGLILLETLVGSAVAEQGETFFLNEMKAAGGSYDICRKEAIATLRSKRTSFSRQDDGKQIIDPTVVGTSAEESLSLVISITNKCLSPEPFNRPSIEDVLWNLQYAAQVQATADGDQRSDATSQA</sequence>
<comment type="caution">
    <text evidence="2">The sequence shown here is derived from an EMBL/GenBank/DDBJ whole genome shotgun (WGS) entry which is preliminary data.</text>
</comment>
<gene>
    <name evidence="2" type="ORF">Taro_053564</name>
</gene>
<dbReference type="Gene3D" id="3.30.200.20">
    <property type="entry name" value="Phosphorylase Kinase, domain 1"/>
    <property type="match status" value="1"/>
</dbReference>
<proteinExistence type="predicted"/>
<dbReference type="InterPro" id="IPR051824">
    <property type="entry name" value="LRR_Rcpt-Like_S/T_Kinase"/>
</dbReference>
<evidence type="ECO:0000313" key="2">
    <source>
        <dbReference type="EMBL" id="MQM20541.1"/>
    </source>
</evidence>
<keyword evidence="3" id="KW-1185">Reference proteome</keyword>
<dbReference type="InterPro" id="IPR011009">
    <property type="entry name" value="Kinase-like_dom_sf"/>
</dbReference>
<dbReference type="Gene3D" id="1.10.510.10">
    <property type="entry name" value="Transferase(Phosphotransferase) domain 1"/>
    <property type="match status" value="1"/>
</dbReference>
<feature type="domain" description="Protein kinase" evidence="1">
    <location>
        <begin position="1"/>
        <end position="309"/>
    </location>
</feature>
<evidence type="ECO:0000259" key="1">
    <source>
        <dbReference type="PROSITE" id="PS50011"/>
    </source>
</evidence>
<dbReference type="AlphaFoldDB" id="A0A843XN10"/>
<evidence type="ECO:0000313" key="3">
    <source>
        <dbReference type="Proteomes" id="UP000652761"/>
    </source>
</evidence>
<dbReference type="FunFam" id="1.10.510.10:FF:000657">
    <property type="entry name" value="Putative inactive leucine-rich repeat receptor-like protein kinase"/>
    <property type="match status" value="1"/>
</dbReference>
<dbReference type="Proteomes" id="UP000652761">
    <property type="component" value="Unassembled WGS sequence"/>
</dbReference>
<dbReference type="PANTHER" id="PTHR48006:SF80">
    <property type="entry name" value="PROTEIN KINASE DOMAIN-CONTAINING PROTEIN"/>
    <property type="match status" value="1"/>
</dbReference>
<dbReference type="EMBL" id="NMUH01009927">
    <property type="protein sequence ID" value="MQM20541.1"/>
    <property type="molecule type" value="Genomic_DNA"/>
</dbReference>